<name>A0A7X9RXY8_9BACT</name>
<comment type="caution">
    <text evidence="1">The sequence shown here is derived from an EMBL/GenBank/DDBJ whole genome shotgun (WGS) entry which is preliminary data.</text>
</comment>
<organism evidence="1 2">
    <name type="scientific">Flammeovirga aprica JL-4</name>
    <dbReference type="NCBI Taxonomy" id="694437"/>
    <lineage>
        <taxon>Bacteria</taxon>
        <taxon>Pseudomonadati</taxon>
        <taxon>Bacteroidota</taxon>
        <taxon>Cytophagia</taxon>
        <taxon>Cytophagales</taxon>
        <taxon>Flammeovirgaceae</taxon>
        <taxon>Flammeovirga</taxon>
    </lineage>
</organism>
<reference evidence="1 2" key="1">
    <citation type="submission" date="2020-04" db="EMBL/GenBank/DDBJ databases">
        <title>Flammeovirga sp. SR4, a novel species isolated from seawater.</title>
        <authorList>
            <person name="Wang X."/>
        </authorList>
    </citation>
    <scope>NUCLEOTIDE SEQUENCE [LARGE SCALE GENOMIC DNA]</scope>
    <source>
        <strain evidence="1 2">ATCC 23126</strain>
    </source>
</reference>
<proteinExistence type="predicted"/>
<dbReference type="Proteomes" id="UP000576082">
    <property type="component" value="Unassembled WGS sequence"/>
</dbReference>
<protein>
    <submittedName>
        <fullName evidence="1">Uncharacterized protein</fullName>
    </submittedName>
</protein>
<sequence length="277" mass="32109">MSILMNLTFLYLSFIGFEVNLLGKNDEKLPFETKEVIIDWGGVKKVKALLLEQIYANPTKCDTYIYHFFEEYSVIENKVNEQLFALSNYDSLNTLAYAPDDTIYEVAINFEIQAEDNGFTVAMSEGMIFLSKNTSFIKKKLLDKIDSTSVEFINLYCDELDKVCCEDASIIIDEKELVERAYRWGEMSKKSEELKYAEISEDTFKHYLHLIFEGQDNSPSFSFATHSFNPKLIHQMTKVTQKHPDSRASAYFNTFLDLLAKSEYKKSEEIIQYINSL</sequence>
<gene>
    <name evidence="1" type="ORF">HHU12_22345</name>
</gene>
<accession>A0A7X9RXY8</accession>
<dbReference type="EMBL" id="JABANE010000072">
    <property type="protein sequence ID" value="NME70730.1"/>
    <property type="molecule type" value="Genomic_DNA"/>
</dbReference>
<evidence type="ECO:0000313" key="2">
    <source>
        <dbReference type="Proteomes" id="UP000576082"/>
    </source>
</evidence>
<keyword evidence="2" id="KW-1185">Reference proteome</keyword>
<dbReference type="RefSeq" id="WP_169658960.1">
    <property type="nucleotide sequence ID" value="NZ_JABANE010000072.1"/>
</dbReference>
<evidence type="ECO:0000313" key="1">
    <source>
        <dbReference type="EMBL" id="NME70730.1"/>
    </source>
</evidence>
<dbReference type="AlphaFoldDB" id="A0A7X9RXY8"/>